<dbReference type="PANTHER" id="PTHR48081:SF8">
    <property type="entry name" value="ALPHA_BETA HYDROLASE FOLD-3 DOMAIN-CONTAINING PROTEIN-RELATED"/>
    <property type="match status" value="1"/>
</dbReference>
<evidence type="ECO:0000313" key="5">
    <source>
        <dbReference type="Proteomes" id="UP000070544"/>
    </source>
</evidence>
<dbReference type="GO" id="GO:0016787">
    <property type="term" value="F:hydrolase activity"/>
    <property type="evidence" value="ECO:0007669"/>
    <property type="project" value="UniProtKB-KW"/>
</dbReference>
<dbReference type="InterPro" id="IPR050300">
    <property type="entry name" value="GDXG_lipolytic_enzyme"/>
</dbReference>
<feature type="domain" description="Alpha/beta hydrolase fold-3" evidence="3">
    <location>
        <begin position="137"/>
        <end position="262"/>
    </location>
</feature>
<proteinExistence type="predicted"/>
<dbReference type="EMBL" id="KQ965749">
    <property type="protein sequence ID" value="KXS17010.1"/>
    <property type="molecule type" value="Genomic_DNA"/>
</dbReference>
<accession>A0A139AJN1</accession>
<dbReference type="Gene3D" id="3.40.50.1820">
    <property type="entry name" value="alpha/beta hydrolase"/>
    <property type="match status" value="1"/>
</dbReference>
<dbReference type="STRING" id="1344416.A0A139AJN1"/>
<sequence length="320" mass="34331">MASILSSTISLVSNAIPGTAKALLTTEDGKKPSTPAIITQAALTIPKTVMGRLSGTSLNPQWSFPEEVVFNAMQVVATHSDTANASARLFLPRILDLQALACVEPIEPATATTWYDGGEVKGYWIGKPVDPAKDIVMLYIHGGSFIGGHPLQCCHALADLIRIMAKEKNLNARVFAVDYPLAPESPYPAGLDVCVRATKWKSLTIVLVPVGDSAGGNLALATILKIRDSGSTQHLHKILGCVPISPYVDFLGPRRSANESTENTNPFQVEKPTGSEAKKEDRWSAGADNLHLNAGRCAIRYYLGTRGLNWYSSAGGWVSY</sequence>
<feature type="compositionally biased region" description="Polar residues" evidence="2">
    <location>
        <begin position="258"/>
        <end position="267"/>
    </location>
</feature>
<dbReference type="SUPFAM" id="SSF53474">
    <property type="entry name" value="alpha/beta-Hydrolases"/>
    <property type="match status" value="1"/>
</dbReference>
<protein>
    <submittedName>
        <fullName evidence="4">Alpha/beta-hydrolase</fullName>
    </submittedName>
</protein>
<dbReference type="InterPro" id="IPR013094">
    <property type="entry name" value="AB_hydrolase_3"/>
</dbReference>
<feature type="region of interest" description="Disordered" evidence="2">
    <location>
        <begin position="255"/>
        <end position="282"/>
    </location>
</feature>
<gene>
    <name evidence="4" type="ORF">M427DRAFT_268937</name>
</gene>
<keyword evidence="5" id="KW-1185">Reference proteome</keyword>
<dbReference type="OrthoDB" id="408631at2759"/>
<dbReference type="InterPro" id="IPR029058">
    <property type="entry name" value="AB_hydrolase_fold"/>
</dbReference>
<evidence type="ECO:0000313" key="4">
    <source>
        <dbReference type="EMBL" id="KXS17010.1"/>
    </source>
</evidence>
<reference evidence="4 5" key="1">
    <citation type="journal article" date="2015" name="Genome Biol. Evol.">
        <title>Phylogenomic analyses indicate that early fungi evolved digesting cell walls of algal ancestors of land plants.</title>
        <authorList>
            <person name="Chang Y."/>
            <person name="Wang S."/>
            <person name="Sekimoto S."/>
            <person name="Aerts A.L."/>
            <person name="Choi C."/>
            <person name="Clum A."/>
            <person name="LaButti K.M."/>
            <person name="Lindquist E.A."/>
            <person name="Yee Ngan C."/>
            <person name="Ohm R.A."/>
            <person name="Salamov A.A."/>
            <person name="Grigoriev I.V."/>
            <person name="Spatafora J.W."/>
            <person name="Berbee M.L."/>
        </authorList>
    </citation>
    <scope>NUCLEOTIDE SEQUENCE [LARGE SCALE GENOMIC DNA]</scope>
    <source>
        <strain evidence="4 5">JEL478</strain>
    </source>
</reference>
<dbReference type="PANTHER" id="PTHR48081">
    <property type="entry name" value="AB HYDROLASE SUPERFAMILY PROTEIN C4A8.06C"/>
    <property type="match status" value="1"/>
</dbReference>
<evidence type="ECO:0000256" key="2">
    <source>
        <dbReference type="SAM" id="MobiDB-lite"/>
    </source>
</evidence>
<dbReference type="Proteomes" id="UP000070544">
    <property type="component" value="Unassembled WGS sequence"/>
</dbReference>
<organism evidence="4 5">
    <name type="scientific">Gonapodya prolifera (strain JEL478)</name>
    <name type="common">Monoblepharis prolifera</name>
    <dbReference type="NCBI Taxonomy" id="1344416"/>
    <lineage>
        <taxon>Eukaryota</taxon>
        <taxon>Fungi</taxon>
        <taxon>Fungi incertae sedis</taxon>
        <taxon>Chytridiomycota</taxon>
        <taxon>Chytridiomycota incertae sedis</taxon>
        <taxon>Monoblepharidomycetes</taxon>
        <taxon>Monoblepharidales</taxon>
        <taxon>Gonapodyaceae</taxon>
        <taxon>Gonapodya</taxon>
    </lineage>
</organism>
<evidence type="ECO:0000259" key="3">
    <source>
        <dbReference type="Pfam" id="PF07859"/>
    </source>
</evidence>
<keyword evidence="1 4" id="KW-0378">Hydrolase</keyword>
<dbReference type="AlphaFoldDB" id="A0A139AJN1"/>
<name>A0A139AJN1_GONPJ</name>
<evidence type="ECO:0000256" key="1">
    <source>
        <dbReference type="ARBA" id="ARBA00022801"/>
    </source>
</evidence>
<dbReference type="Pfam" id="PF07859">
    <property type="entry name" value="Abhydrolase_3"/>
    <property type="match status" value="1"/>
</dbReference>